<sequence>MTIGTGREGIRKCSRYAGKCEQLNGDTQSEGADGREGEERPGLARPATAAGVCLHDAPGGNCGFAFSPGSTRGSKARGGAHGGKRTMDGDIDVPVYRPSRPQLR</sequence>
<proteinExistence type="predicted"/>
<gene>
    <name evidence="2" type="primary">Necator_chrX.g21298</name>
    <name evidence="2" type="ORF">RB195_021137</name>
</gene>
<keyword evidence="3" id="KW-1185">Reference proteome</keyword>
<feature type="region of interest" description="Disordered" evidence="1">
    <location>
        <begin position="23"/>
        <end position="43"/>
    </location>
</feature>
<name>A0ABR1E9J1_NECAM</name>
<protein>
    <submittedName>
        <fullName evidence="2">Uncharacterized protein</fullName>
    </submittedName>
</protein>
<evidence type="ECO:0000313" key="3">
    <source>
        <dbReference type="Proteomes" id="UP001303046"/>
    </source>
</evidence>
<feature type="region of interest" description="Disordered" evidence="1">
    <location>
        <begin position="66"/>
        <end position="104"/>
    </location>
</feature>
<organism evidence="2 3">
    <name type="scientific">Necator americanus</name>
    <name type="common">Human hookworm</name>
    <dbReference type="NCBI Taxonomy" id="51031"/>
    <lineage>
        <taxon>Eukaryota</taxon>
        <taxon>Metazoa</taxon>
        <taxon>Ecdysozoa</taxon>
        <taxon>Nematoda</taxon>
        <taxon>Chromadorea</taxon>
        <taxon>Rhabditida</taxon>
        <taxon>Rhabditina</taxon>
        <taxon>Rhabditomorpha</taxon>
        <taxon>Strongyloidea</taxon>
        <taxon>Ancylostomatidae</taxon>
        <taxon>Bunostominae</taxon>
        <taxon>Necator</taxon>
    </lineage>
</organism>
<reference evidence="2 3" key="1">
    <citation type="submission" date="2023-08" db="EMBL/GenBank/DDBJ databases">
        <title>A Necator americanus chromosomal reference genome.</title>
        <authorList>
            <person name="Ilik V."/>
            <person name="Petrzelkova K.J."/>
            <person name="Pardy F."/>
            <person name="Fuh T."/>
            <person name="Niatou-Singa F.S."/>
            <person name="Gouil Q."/>
            <person name="Baker L."/>
            <person name="Ritchie M.E."/>
            <person name="Jex A.R."/>
            <person name="Gazzola D."/>
            <person name="Li H."/>
            <person name="Toshio Fujiwara R."/>
            <person name="Zhan B."/>
            <person name="Aroian R.V."/>
            <person name="Pafco B."/>
            <person name="Schwarz E.M."/>
        </authorList>
    </citation>
    <scope>NUCLEOTIDE SEQUENCE [LARGE SCALE GENOMIC DNA]</scope>
    <source>
        <strain evidence="2 3">Aroian</strain>
        <tissue evidence="2">Whole animal</tissue>
    </source>
</reference>
<accession>A0ABR1E9J1</accession>
<comment type="caution">
    <text evidence="2">The sequence shown here is derived from an EMBL/GenBank/DDBJ whole genome shotgun (WGS) entry which is preliminary data.</text>
</comment>
<dbReference type="Proteomes" id="UP001303046">
    <property type="component" value="Unassembled WGS sequence"/>
</dbReference>
<evidence type="ECO:0000313" key="2">
    <source>
        <dbReference type="EMBL" id="KAK6759365.1"/>
    </source>
</evidence>
<feature type="compositionally biased region" description="Basic and acidic residues" evidence="1">
    <location>
        <begin position="32"/>
        <end position="42"/>
    </location>
</feature>
<evidence type="ECO:0000256" key="1">
    <source>
        <dbReference type="SAM" id="MobiDB-lite"/>
    </source>
</evidence>
<dbReference type="EMBL" id="JAVFWL010000006">
    <property type="protein sequence ID" value="KAK6759365.1"/>
    <property type="molecule type" value="Genomic_DNA"/>
</dbReference>